<reference evidence="1 2" key="1">
    <citation type="journal article" date="2022" name="New Phytol.">
        <title>Ecological generalism drives hyperdiversity of secondary metabolite gene clusters in xylarialean endophytes.</title>
        <authorList>
            <person name="Franco M.E.E."/>
            <person name="Wisecaver J.H."/>
            <person name="Arnold A.E."/>
            <person name="Ju Y.M."/>
            <person name="Slot J.C."/>
            <person name="Ahrendt S."/>
            <person name="Moore L.P."/>
            <person name="Eastman K.E."/>
            <person name="Scott K."/>
            <person name="Konkel Z."/>
            <person name="Mondo S.J."/>
            <person name="Kuo A."/>
            <person name="Hayes R.D."/>
            <person name="Haridas S."/>
            <person name="Andreopoulos B."/>
            <person name="Riley R."/>
            <person name="LaButti K."/>
            <person name="Pangilinan J."/>
            <person name="Lipzen A."/>
            <person name="Amirebrahimi M."/>
            <person name="Yan J."/>
            <person name="Adam C."/>
            <person name="Keymanesh K."/>
            <person name="Ng V."/>
            <person name="Louie K."/>
            <person name="Northen T."/>
            <person name="Drula E."/>
            <person name="Henrissat B."/>
            <person name="Hsieh H.M."/>
            <person name="Youens-Clark K."/>
            <person name="Lutzoni F."/>
            <person name="Miadlikowska J."/>
            <person name="Eastwood D.C."/>
            <person name="Hamelin R.C."/>
            <person name="Grigoriev I.V."/>
            <person name="U'Ren J.M."/>
        </authorList>
    </citation>
    <scope>NUCLEOTIDE SEQUENCE [LARGE SCALE GENOMIC DNA]</scope>
    <source>
        <strain evidence="1 2">CBS 119005</strain>
    </source>
</reference>
<dbReference type="Proteomes" id="UP001497700">
    <property type="component" value="Unassembled WGS sequence"/>
</dbReference>
<sequence length="509" mass="54805">MSSITSSEHSKAPTLGGYARRLSIKPKPSITIHINNHYRSKVYTTGDEVSGYVAINPQTDVRFDTLQIALLGTAKTRVDAVNIPQATAHTFLKLIMPIPESSYPVPRVFEAGMNYTVPFTFVIPSTLTLGACSHHVANESIQEHHVRLPPTVGSWEKDDFAPNMSRVQYVIKARAYRDEESGVSTKIIEAGREIRVLPAAPEDPPLNITKHDDLYTMSKSKTLRRTILSPKSGRVTITAQQPGAAMMSPDGQTITSTTVPLDLEFEPASGDTPAPKVTGVSSKITAVTYFSAVGINHYPNLKNWRRSFGSEGRGSYSGTASASTGSAGAVQWTRQLTAQARRDSGYGSEGPSSSSSDTDHSGNRVTAALKKRKGEAASPIVHTARLRVPVQVPATKKTFVPTFHSCIASRVYVLWLTVSLSCGGGGTAHVTLGVPLQIGVTGATAVSSEDRNAELPPSFQEFEEAEADEYWRPRVLGLPSVEFDRSGAGAGAPPGYADLEYRRRTVAAH</sequence>
<keyword evidence="2" id="KW-1185">Reference proteome</keyword>
<gene>
    <name evidence="1" type="ORF">F4820DRAFT_308900</name>
</gene>
<organism evidence="1 2">
    <name type="scientific">Hypoxylon rubiginosum</name>
    <dbReference type="NCBI Taxonomy" id="110542"/>
    <lineage>
        <taxon>Eukaryota</taxon>
        <taxon>Fungi</taxon>
        <taxon>Dikarya</taxon>
        <taxon>Ascomycota</taxon>
        <taxon>Pezizomycotina</taxon>
        <taxon>Sordariomycetes</taxon>
        <taxon>Xylariomycetidae</taxon>
        <taxon>Xylariales</taxon>
        <taxon>Hypoxylaceae</taxon>
        <taxon>Hypoxylon</taxon>
    </lineage>
</organism>
<accession>A0ACB9Z092</accession>
<dbReference type="EMBL" id="MU393476">
    <property type="protein sequence ID" value="KAI4865134.1"/>
    <property type="molecule type" value="Genomic_DNA"/>
</dbReference>
<comment type="caution">
    <text evidence="1">The sequence shown here is derived from an EMBL/GenBank/DDBJ whole genome shotgun (WGS) entry which is preliminary data.</text>
</comment>
<protein>
    <submittedName>
        <fullName evidence="1">Uncharacterized protein</fullName>
    </submittedName>
</protein>
<evidence type="ECO:0000313" key="2">
    <source>
        <dbReference type="Proteomes" id="UP001497700"/>
    </source>
</evidence>
<proteinExistence type="predicted"/>
<evidence type="ECO:0000313" key="1">
    <source>
        <dbReference type="EMBL" id="KAI4865134.1"/>
    </source>
</evidence>
<name>A0ACB9Z092_9PEZI</name>